<evidence type="ECO:0000256" key="4">
    <source>
        <dbReference type="ARBA" id="ARBA00022475"/>
    </source>
</evidence>
<dbReference type="GO" id="GO:0015820">
    <property type="term" value="P:L-leucine transport"/>
    <property type="evidence" value="ECO:0007669"/>
    <property type="project" value="TreeGrafter"/>
</dbReference>
<keyword evidence="5 9" id="KW-0812">Transmembrane</keyword>
<reference evidence="10 11" key="2">
    <citation type="submission" date="2012-02" db="EMBL/GenBank/DDBJ databases">
        <title>Improved High-Quality Draft sequence of Eubacterium cellulosolvens 6.</title>
        <authorList>
            <consortium name="US DOE Joint Genome Institute"/>
            <person name="Lucas S."/>
            <person name="Han J."/>
            <person name="Lapidus A."/>
            <person name="Cheng J.-F."/>
            <person name="Goodwin L."/>
            <person name="Pitluck S."/>
            <person name="Peters L."/>
            <person name="Mikhailova N."/>
            <person name="Gu W."/>
            <person name="Detter J.C."/>
            <person name="Han C."/>
            <person name="Tapia R."/>
            <person name="Land M."/>
            <person name="Hauser L."/>
            <person name="Kyrpides N."/>
            <person name="Ivanova N."/>
            <person name="Pagani I."/>
            <person name="Johnson E."/>
            <person name="Mukhopadhyay B."/>
            <person name="Anderson I."/>
            <person name="Woyke T."/>
        </authorList>
    </citation>
    <scope>NUCLEOTIDE SEQUENCE [LARGE SCALE GENOMIC DNA]</scope>
    <source>
        <strain evidence="10 11">6</strain>
    </source>
</reference>
<feature type="transmembrane region" description="Helical" evidence="9">
    <location>
        <begin position="206"/>
        <end position="223"/>
    </location>
</feature>
<evidence type="ECO:0000256" key="5">
    <source>
        <dbReference type="ARBA" id="ARBA00022692"/>
    </source>
</evidence>
<name>I5AV91_EUBC6</name>
<evidence type="ECO:0000256" key="1">
    <source>
        <dbReference type="ARBA" id="ARBA00004651"/>
    </source>
</evidence>
<accession>I5AV91</accession>
<feature type="transmembrane region" description="Helical" evidence="9">
    <location>
        <begin position="286"/>
        <end position="309"/>
    </location>
</feature>
<evidence type="ECO:0000313" key="11">
    <source>
        <dbReference type="Proteomes" id="UP000005753"/>
    </source>
</evidence>
<reference evidence="10 11" key="1">
    <citation type="submission" date="2010-08" db="EMBL/GenBank/DDBJ databases">
        <authorList>
            <consortium name="US DOE Joint Genome Institute (JGI-PGF)"/>
            <person name="Lucas S."/>
            <person name="Copeland A."/>
            <person name="Lapidus A."/>
            <person name="Cheng J.-F."/>
            <person name="Bruce D."/>
            <person name="Goodwin L."/>
            <person name="Pitluck S."/>
            <person name="Land M.L."/>
            <person name="Hauser L."/>
            <person name="Chang Y.-J."/>
            <person name="Anderson I.J."/>
            <person name="Johnson E."/>
            <person name="Mulhopadhyay B."/>
            <person name="Kyrpides N."/>
            <person name="Woyke T.J."/>
        </authorList>
    </citation>
    <scope>NUCLEOTIDE SEQUENCE [LARGE SCALE GENOMIC DNA]</scope>
    <source>
        <strain evidence="10 11">6</strain>
    </source>
</reference>
<keyword evidence="8 9" id="KW-0472">Membrane</keyword>
<feature type="transmembrane region" description="Helical" evidence="9">
    <location>
        <begin position="475"/>
        <end position="498"/>
    </location>
</feature>
<organism evidence="10 11">
    <name type="scientific">Eubacterium cellulosolvens (strain ATCC 43171 / JCM 9499 / 6)</name>
    <name type="common">Cillobacterium cellulosolvens</name>
    <dbReference type="NCBI Taxonomy" id="633697"/>
    <lineage>
        <taxon>Bacteria</taxon>
        <taxon>Bacillati</taxon>
        <taxon>Bacillota</taxon>
        <taxon>Clostridia</taxon>
        <taxon>Eubacteriales</taxon>
        <taxon>Eubacteriaceae</taxon>
        <taxon>Eubacterium</taxon>
    </lineage>
</organism>
<evidence type="ECO:0000256" key="2">
    <source>
        <dbReference type="ARBA" id="ARBA00008540"/>
    </source>
</evidence>
<feature type="transmembrane region" description="Helical" evidence="9">
    <location>
        <begin position="347"/>
        <end position="367"/>
    </location>
</feature>
<dbReference type="InterPro" id="IPR004685">
    <property type="entry name" value="Brnchd-chn_aa_trnsp_Livcs"/>
</dbReference>
<dbReference type="GO" id="GO:0015818">
    <property type="term" value="P:isoleucine transport"/>
    <property type="evidence" value="ECO:0007669"/>
    <property type="project" value="TreeGrafter"/>
</dbReference>
<dbReference type="EMBL" id="CM001487">
    <property type="protein sequence ID" value="EIM57714.1"/>
    <property type="molecule type" value="Genomic_DNA"/>
</dbReference>
<dbReference type="GO" id="GO:0015188">
    <property type="term" value="F:L-isoleucine transmembrane transporter activity"/>
    <property type="evidence" value="ECO:0007669"/>
    <property type="project" value="TreeGrafter"/>
</dbReference>
<evidence type="ECO:0000313" key="10">
    <source>
        <dbReference type="EMBL" id="EIM57714.1"/>
    </source>
</evidence>
<comment type="subcellular location">
    <subcellularLocation>
        <location evidence="1 9">Cell membrane</location>
        <topology evidence="1 9">Multi-pass membrane protein</topology>
    </subcellularLocation>
</comment>
<keyword evidence="7 9" id="KW-1133">Transmembrane helix</keyword>
<dbReference type="eggNOG" id="COG1114">
    <property type="taxonomic scope" value="Bacteria"/>
</dbReference>
<feature type="transmembrane region" description="Helical" evidence="9">
    <location>
        <begin position="7"/>
        <end position="29"/>
    </location>
</feature>
<dbReference type="Proteomes" id="UP000005753">
    <property type="component" value="Chromosome"/>
</dbReference>
<feature type="transmembrane region" description="Helical" evidence="9">
    <location>
        <begin position="154"/>
        <end position="174"/>
    </location>
</feature>
<comment type="function">
    <text evidence="9">Component of the transport system for branched-chain amino acids.</text>
</comment>
<evidence type="ECO:0000256" key="9">
    <source>
        <dbReference type="RuleBase" id="RU362122"/>
    </source>
</evidence>
<dbReference type="PANTHER" id="PTHR30588">
    <property type="entry name" value="BRANCHED-CHAIN AMINO ACID TRANSPORT SYSTEM 2 CARRIER PROTEIN"/>
    <property type="match status" value="1"/>
</dbReference>
<evidence type="ECO:0000256" key="3">
    <source>
        <dbReference type="ARBA" id="ARBA00022448"/>
    </source>
</evidence>
<evidence type="ECO:0000256" key="8">
    <source>
        <dbReference type="ARBA" id="ARBA00023136"/>
    </source>
</evidence>
<dbReference type="NCBIfam" id="TIGR00796">
    <property type="entry name" value="livcs"/>
    <property type="match status" value="1"/>
</dbReference>
<dbReference type="PANTHER" id="PTHR30588:SF0">
    <property type="entry name" value="BRANCHED-CHAIN AMINO ACID PERMEASE BRNQ"/>
    <property type="match status" value="1"/>
</dbReference>
<sequence length="519" mass="55886">MKTKLSFGELISVSSMLFGLFFGAGNLIFPVFLGQAAGRNFWPALAGFLITGVGLPLLAVTALGLSGSSGILDLSQKVNPRFGRIFTCALYLTIGPFFACPRCITVPFETGVRQILPAGVNNRLALFVFSLIFYLLILWFSLRPGEILTVIGKVLNPVFICILAVLIFAALTNFSGNIRAFDPDPLYESGAFTRGMLDGYNTMDTLAGFAFGIIIIDVIRNLGVKDRSAIAGNTVRAGVFSCTFMGIIYVLTALTGAASRSFSPMRSNGGLILAGLASRFFPKGGALLLAVIVFLACLKTIIGLITSCAEGFASLFPRSPGYRFWAVIFCTITFVIANFGLDTILAFSLPVLTLLYPAAITLTILALTGNLEQSPQADFDSSIPSLLRGAQRTKGARAESRKRSSYLRAAHPAEGCGIGIAEQFPIPQKNAGQLPLVVVMTSLICSLPDLILALPKVWKPMAAPYRLCLLLAKKIPLFSSGFGWVVPTLFIYLCGLLIRRMKKGYRKRTSNASSPFESR</sequence>
<dbReference type="HOGENOM" id="CLU_036807_0_1_9"/>
<evidence type="ECO:0000256" key="7">
    <source>
        <dbReference type="ARBA" id="ARBA00022989"/>
    </source>
</evidence>
<dbReference type="GO" id="GO:0015190">
    <property type="term" value="F:L-leucine transmembrane transporter activity"/>
    <property type="evidence" value="ECO:0007669"/>
    <property type="project" value="TreeGrafter"/>
</dbReference>
<keyword evidence="6 9" id="KW-0029">Amino-acid transport</keyword>
<feature type="transmembrane region" description="Helical" evidence="9">
    <location>
        <begin position="235"/>
        <end position="258"/>
    </location>
</feature>
<dbReference type="GO" id="GO:0005886">
    <property type="term" value="C:plasma membrane"/>
    <property type="evidence" value="ECO:0007669"/>
    <property type="project" value="UniProtKB-SubCell"/>
</dbReference>
<dbReference type="Pfam" id="PF05525">
    <property type="entry name" value="Branch_AA_trans"/>
    <property type="match status" value="1"/>
</dbReference>
<feature type="transmembrane region" description="Helical" evidence="9">
    <location>
        <begin position="434"/>
        <end position="455"/>
    </location>
</feature>
<feature type="transmembrane region" description="Helical" evidence="9">
    <location>
        <begin position="85"/>
        <end position="104"/>
    </location>
</feature>
<keyword evidence="11" id="KW-1185">Reference proteome</keyword>
<evidence type="ECO:0000256" key="6">
    <source>
        <dbReference type="ARBA" id="ARBA00022970"/>
    </source>
</evidence>
<dbReference type="AlphaFoldDB" id="I5AV91"/>
<keyword evidence="3 9" id="KW-0813">Transport</keyword>
<protein>
    <recommendedName>
        <fullName evidence="9">Branched-chain amino acid transport system carrier protein</fullName>
    </recommendedName>
</protein>
<comment type="similarity">
    <text evidence="2 9">Belongs to the branched chain amino acid transporter family.</text>
</comment>
<feature type="transmembrane region" description="Helical" evidence="9">
    <location>
        <begin position="41"/>
        <end position="65"/>
    </location>
</feature>
<feature type="transmembrane region" description="Helical" evidence="9">
    <location>
        <begin position="124"/>
        <end position="142"/>
    </location>
</feature>
<proteinExistence type="inferred from homology"/>
<feature type="transmembrane region" description="Helical" evidence="9">
    <location>
        <begin position="321"/>
        <end position="341"/>
    </location>
</feature>
<keyword evidence="4" id="KW-1003">Cell membrane</keyword>
<gene>
    <name evidence="10" type="ORF">EubceDRAFT1_1940</name>
</gene>
<dbReference type="GO" id="GO:0005304">
    <property type="term" value="F:L-valine transmembrane transporter activity"/>
    <property type="evidence" value="ECO:0007669"/>
    <property type="project" value="TreeGrafter"/>
</dbReference>